<reference evidence="7" key="1">
    <citation type="submission" date="2022-06" db="EMBL/GenBank/DDBJ databases">
        <title>Uncovering the hologenomic basis of an extraordinary plant invasion.</title>
        <authorList>
            <person name="Bieker V.C."/>
            <person name="Martin M.D."/>
            <person name="Gilbert T."/>
            <person name="Hodgins K."/>
            <person name="Battlay P."/>
            <person name="Petersen B."/>
            <person name="Wilson J."/>
        </authorList>
    </citation>
    <scope>NUCLEOTIDE SEQUENCE</scope>
    <source>
        <strain evidence="7">AA19_3_7</strain>
        <tissue evidence="7">Leaf</tissue>
    </source>
</reference>
<dbReference type="InterPro" id="IPR000407">
    <property type="entry name" value="GDA1_CD39_NTPase"/>
</dbReference>
<feature type="chain" id="PRO_5041956023" description="Apyrase" evidence="6">
    <location>
        <begin position="31"/>
        <end position="409"/>
    </location>
</feature>
<accession>A0AAD5BY95</accession>
<dbReference type="Proteomes" id="UP001206925">
    <property type="component" value="Unassembled WGS sequence"/>
</dbReference>
<keyword evidence="6" id="KW-0732">Signal</keyword>
<comment type="caution">
    <text evidence="7">The sequence shown here is derived from an EMBL/GenBank/DDBJ whole genome shotgun (WGS) entry which is preliminary data.</text>
</comment>
<evidence type="ECO:0000256" key="1">
    <source>
        <dbReference type="ARBA" id="ARBA00009283"/>
    </source>
</evidence>
<feature type="active site" description="Proton acceptor" evidence="3">
    <location>
        <position position="181"/>
    </location>
</feature>
<gene>
    <name evidence="7" type="ORF">M8C21_007814</name>
</gene>
<keyword evidence="2 5" id="KW-0378">Hydrolase</keyword>
<dbReference type="EMBL" id="JAMZMK010010452">
    <property type="protein sequence ID" value="KAI7731444.1"/>
    <property type="molecule type" value="Genomic_DNA"/>
</dbReference>
<feature type="binding site" evidence="4">
    <location>
        <begin position="211"/>
        <end position="215"/>
    </location>
    <ligand>
        <name>ATP</name>
        <dbReference type="ChEBI" id="CHEBI:30616"/>
    </ligand>
</feature>
<dbReference type="PANTHER" id="PTHR11782">
    <property type="entry name" value="ADENOSINE/GUANOSINE DIPHOSPHATASE"/>
    <property type="match status" value="1"/>
</dbReference>
<name>A0AAD5BY95_AMBAR</name>
<feature type="signal peptide" evidence="6">
    <location>
        <begin position="1"/>
        <end position="30"/>
    </location>
</feature>
<dbReference type="GO" id="GO:0016020">
    <property type="term" value="C:membrane"/>
    <property type="evidence" value="ECO:0007669"/>
    <property type="project" value="TreeGrafter"/>
</dbReference>
<dbReference type="GO" id="GO:0005524">
    <property type="term" value="F:ATP binding"/>
    <property type="evidence" value="ECO:0007669"/>
    <property type="project" value="UniProtKB-KW"/>
</dbReference>
<dbReference type="GO" id="GO:0009134">
    <property type="term" value="P:nucleoside diphosphate catabolic process"/>
    <property type="evidence" value="ECO:0007669"/>
    <property type="project" value="TreeGrafter"/>
</dbReference>
<dbReference type="Gene3D" id="3.30.420.40">
    <property type="match status" value="1"/>
</dbReference>
<dbReference type="AlphaFoldDB" id="A0AAD5BY95"/>
<evidence type="ECO:0000256" key="4">
    <source>
        <dbReference type="PIRSR" id="PIRSR600407-2"/>
    </source>
</evidence>
<sequence length="409" mass="44764">MHRCRRGIFVISLPLVLVSLFLFLIPCVLSRNNGVLSSNRKFLVPNELQTDASPDRYAVIFDAGSSGSRVHGFRFDEDLELVHIGNELQLFEQVWPGLSSYADNPQEAADSLLPLLEKANEVVPKDVQPDTPVKVGATAGLRMLGDETSEKILQAVRDLLKSKSNFKTKDDWVTVLDGSQEGSYLWVAINYLLKNVGNDYSKTVGVVDLGGGSVQMAYAISEADAANAPANAQGEDPYVKEMSLKGSKYYIYVHSYLNYGLLAARAEILGVDKDAENPCILAGYDGVYSYGGIDYKVTAPSSGSNIIKCRKQALKVLKVNEYCPYKDCTFGGVWNGGGGSGQNTMYVGFIDESERVVEARPLDFEVAALGACLTTLEDAKSKYPKVDPNDLPYLCMDLVYQYTLLVDGF</sequence>
<feature type="non-terminal residue" evidence="7">
    <location>
        <position position="1"/>
    </location>
</feature>
<dbReference type="Pfam" id="PF01150">
    <property type="entry name" value="GDA1_CD39"/>
    <property type="match status" value="1"/>
</dbReference>
<dbReference type="PROSITE" id="PS01238">
    <property type="entry name" value="GDA1_CD39_NTPASE"/>
    <property type="match status" value="1"/>
</dbReference>
<dbReference type="Gene3D" id="3.30.420.150">
    <property type="entry name" value="Exopolyphosphatase. Domain 2"/>
    <property type="match status" value="1"/>
</dbReference>
<dbReference type="GO" id="GO:0017110">
    <property type="term" value="F:nucleoside diphosphate phosphatase activity"/>
    <property type="evidence" value="ECO:0007669"/>
    <property type="project" value="TreeGrafter"/>
</dbReference>
<protein>
    <recommendedName>
        <fullName evidence="9">Apyrase</fullName>
    </recommendedName>
</protein>
<evidence type="ECO:0000256" key="3">
    <source>
        <dbReference type="PIRSR" id="PIRSR600407-1"/>
    </source>
</evidence>
<evidence type="ECO:0000256" key="2">
    <source>
        <dbReference type="ARBA" id="ARBA00022801"/>
    </source>
</evidence>
<evidence type="ECO:0000256" key="5">
    <source>
        <dbReference type="RuleBase" id="RU003833"/>
    </source>
</evidence>
<keyword evidence="4" id="KW-0067">ATP-binding</keyword>
<keyword evidence="8" id="KW-1185">Reference proteome</keyword>
<evidence type="ECO:0000256" key="6">
    <source>
        <dbReference type="SAM" id="SignalP"/>
    </source>
</evidence>
<proteinExistence type="inferred from homology"/>
<comment type="similarity">
    <text evidence="1 5">Belongs to the GDA1/CD39 NTPase family.</text>
</comment>
<evidence type="ECO:0000313" key="7">
    <source>
        <dbReference type="EMBL" id="KAI7731444.1"/>
    </source>
</evidence>
<keyword evidence="4" id="KW-0547">Nucleotide-binding</keyword>
<evidence type="ECO:0000313" key="8">
    <source>
        <dbReference type="Proteomes" id="UP001206925"/>
    </source>
</evidence>
<dbReference type="PANTHER" id="PTHR11782:SF116">
    <property type="entry name" value="APYRASE"/>
    <property type="match status" value="1"/>
</dbReference>
<organism evidence="7 8">
    <name type="scientific">Ambrosia artemisiifolia</name>
    <name type="common">Common ragweed</name>
    <dbReference type="NCBI Taxonomy" id="4212"/>
    <lineage>
        <taxon>Eukaryota</taxon>
        <taxon>Viridiplantae</taxon>
        <taxon>Streptophyta</taxon>
        <taxon>Embryophyta</taxon>
        <taxon>Tracheophyta</taxon>
        <taxon>Spermatophyta</taxon>
        <taxon>Magnoliopsida</taxon>
        <taxon>eudicotyledons</taxon>
        <taxon>Gunneridae</taxon>
        <taxon>Pentapetalae</taxon>
        <taxon>asterids</taxon>
        <taxon>campanulids</taxon>
        <taxon>Asterales</taxon>
        <taxon>Asteraceae</taxon>
        <taxon>Asteroideae</taxon>
        <taxon>Heliantheae alliance</taxon>
        <taxon>Heliantheae</taxon>
        <taxon>Ambrosia</taxon>
    </lineage>
</organism>
<evidence type="ECO:0008006" key="9">
    <source>
        <dbReference type="Google" id="ProtNLM"/>
    </source>
</evidence>